<reference evidence="3 4" key="1">
    <citation type="journal article" date="2024" name="Commun. Biol.">
        <title>Comparative genomic analysis of thermophilic fungi reveals convergent evolutionary adaptations and gene losses.</title>
        <authorList>
            <person name="Steindorff A.S."/>
            <person name="Aguilar-Pontes M.V."/>
            <person name="Robinson A.J."/>
            <person name="Andreopoulos B."/>
            <person name="LaButti K."/>
            <person name="Kuo A."/>
            <person name="Mondo S."/>
            <person name="Riley R."/>
            <person name="Otillar R."/>
            <person name="Haridas S."/>
            <person name="Lipzen A."/>
            <person name="Grimwood J."/>
            <person name="Schmutz J."/>
            <person name="Clum A."/>
            <person name="Reid I.D."/>
            <person name="Moisan M.C."/>
            <person name="Butler G."/>
            <person name="Nguyen T.T.M."/>
            <person name="Dewar K."/>
            <person name="Conant G."/>
            <person name="Drula E."/>
            <person name="Henrissat B."/>
            <person name="Hansel C."/>
            <person name="Singer S."/>
            <person name="Hutchinson M.I."/>
            <person name="de Vries R.P."/>
            <person name="Natvig D.O."/>
            <person name="Powell A.J."/>
            <person name="Tsang A."/>
            <person name="Grigoriev I.V."/>
        </authorList>
    </citation>
    <scope>NUCLEOTIDE SEQUENCE [LARGE SCALE GENOMIC DNA]</scope>
    <source>
        <strain evidence="3 4">CBS 620.91</strain>
    </source>
</reference>
<feature type="region of interest" description="Disordered" evidence="1">
    <location>
        <begin position="1"/>
        <end position="71"/>
    </location>
</feature>
<dbReference type="Gene3D" id="1.10.10.60">
    <property type="entry name" value="Homeodomain-like"/>
    <property type="match status" value="1"/>
</dbReference>
<name>A0ABR3VAM2_HUMIN</name>
<protein>
    <recommendedName>
        <fullName evidence="2">Myb-like domain-containing protein</fullName>
    </recommendedName>
</protein>
<feature type="compositionally biased region" description="Low complexity" evidence="1">
    <location>
        <begin position="56"/>
        <end position="71"/>
    </location>
</feature>
<proteinExistence type="predicted"/>
<sequence>MSGRGRARPPSRSAQDPAAGPSRRSTRHQQQQQNATPAQADQADPKDELQQEHQDQQQQQGQQGQALAPQVQAEAAMVVPVYDQNIDPAITGAQDGTMPPPPVPAVKNARGQTPAHPARRGTRRDDDVASSINSVAPTDMFSSHPELQSSAQVMSTPGRLLATLGRAASVVSSVTDTPAKKKARANLIPRRLPRLFAAADELATHLGSPQGEPAVWEEERAELKRVLDATRSTFVASISDPVVLPSFVTEVMGVEQGSPQWYKALRIVTITNLVTLLNDITPANPQGLFPLLQEWDATFHECFVAGIQSTGDSQLEERAYDQLYWIRSHRSIFTLQKLRTDSPVSFHPRAELAKIWCEGDISLEAIRAFLDNDSDALQLRAIADAGSEVAAMFNGKAATRIRSFCNMLPNEVVDGNSLDLTELEYNFPFDSFIEDLRAFATDSFVRIKNQLLQSDPSLFAASDAASGTDSQIRSQLEADSQAQAYNRTVPGVPSTPYDMKALQMLKQLEQGHQASYGDHQLPPGSYSAPPRIPYPPDFASGLEYSDASQHGGFPSSGSMYAASAAQVTDRKRKGQDGLAATGDDPAASTAQPAKKPRVRKPKNVVPEADMTVAAPASSSAPMQSGAPPMHHQYPPLPGTQDEPDFEALSQRTKELSAVSRKVKEPQVRQPWTQKDTRLLVKAVSTYKAKWSAIEKEIKAGTIPFERPRDQQALRDKARLLKQDFLKADAVLPRDFDLVVLGKKEKEAVKAVGKNPDRKEADVDENGRPINTEWRGDNAEPTQVPAVDPMASAEVQPGAQSVAPEQGIA</sequence>
<feature type="compositionally biased region" description="Low complexity" evidence="1">
    <location>
        <begin position="613"/>
        <end position="628"/>
    </location>
</feature>
<feature type="compositionally biased region" description="Basic and acidic residues" evidence="1">
    <location>
        <begin position="748"/>
        <end position="766"/>
    </location>
</feature>
<dbReference type="InterPro" id="IPR001005">
    <property type="entry name" value="SANT/Myb"/>
</dbReference>
<evidence type="ECO:0000313" key="4">
    <source>
        <dbReference type="Proteomes" id="UP001583172"/>
    </source>
</evidence>
<evidence type="ECO:0000259" key="2">
    <source>
        <dbReference type="SMART" id="SM00717"/>
    </source>
</evidence>
<dbReference type="EMBL" id="JAZGSY010000188">
    <property type="protein sequence ID" value="KAL1838874.1"/>
    <property type="molecule type" value="Genomic_DNA"/>
</dbReference>
<gene>
    <name evidence="3" type="ORF">VTJ49DRAFT_2098</name>
</gene>
<comment type="caution">
    <text evidence="3">The sequence shown here is derived from an EMBL/GenBank/DDBJ whole genome shotgun (WGS) entry which is preliminary data.</text>
</comment>
<evidence type="ECO:0000256" key="1">
    <source>
        <dbReference type="SAM" id="MobiDB-lite"/>
    </source>
</evidence>
<feature type="compositionally biased region" description="Basic and acidic residues" evidence="1">
    <location>
        <begin position="43"/>
        <end position="55"/>
    </location>
</feature>
<evidence type="ECO:0000313" key="3">
    <source>
        <dbReference type="EMBL" id="KAL1838874.1"/>
    </source>
</evidence>
<dbReference type="SMART" id="SM00717">
    <property type="entry name" value="SANT"/>
    <property type="match status" value="1"/>
</dbReference>
<feature type="region of interest" description="Disordered" evidence="1">
    <location>
        <begin position="88"/>
        <end position="128"/>
    </location>
</feature>
<feature type="region of interest" description="Disordered" evidence="1">
    <location>
        <begin position="515"/>
        <end position="643"/>
    </location>
</feature>
<organism evidence="3 4">
    <name type="scientific">Humicola insolens</name>
    <name type="common">Soft-rot fungus</name>
    <dbReference type="NCBI Taxonomy" id="85995"/>
    <lineage>
        <taxon>Eukaryota</taxon>
        <taxon>Fungi</taxon>
        <taxon>Dikarya</taxon>
        <taxon>Ascomycota</taxon>
        <taxon>Pezizomycotina</taxon>
        <taxon>Sordariomycetes</taxon>
        <taxon>Sordariomycetidae</taxon>
        <taxon>Sordariales</taxon>
        <taxon>Chaetomiaceae</taxon>
        <taxon>Mycothermus</taxon>
    </lineage>
</organism>
<accession>A0ABR3VAM2</accession>
<keyword evidence="4" id="KW-1185">Reference proteome</keyword>
<dbReference type="Proteomes" id="UP001583172">
    <property type="component" value="Unassembled WGS sequence"/>
</dbReference>
<feature type="region of interest" description="Disordered" evidence="1">
    <location>
        <begin position="748"/>
        <end position="808"/>
    </location>
</feature>
<feature type="compositionally biased region" description="Low complexity" evidence="1">
    <location>
        <begin position="29"/>
        <end position="42"/>
    </location>
</feature>
<feature type="domain" description="Myb-like" evidence="2">
    <location>
        <begin position="667"/>
        <end position="723"/>
    </location>
</feature>